<keyword evidence="2" id="KW-1185">Reference proteome</keyword>
<evidence type="ECO:0000313" key="2">
    <source>
        <dbReference type="Proteomes" id="UP001066276"/>
    </source>
</evidence>
<reference evidence="1" key="1">
    <citation type="journal article" date="2022" name="bioRxiv">
        <title>Sequencing and chromosome-scale assembly of the giantPleurodeles waltlgenome.</title>
        <authorList>
            <person name="Brown T."/>
            <person name="Elewa A."/>
            <person name="Iarovenko S."/>
            <person name="Subramanian E."/>
            <person name="Araus A.J."/>
            <person name="Petzold A."/>
            <person name="Susuki M."/>
            <person name="Suzuki K.-i.T."/>
            <person name="Hayashi T."/>
            <person name="Toyoda A."/>
            <person name="Oliveira C."/>
            <person name="Osipova E."/>
            <person name="Leigh N.D."/>
            <person name="Simon A."/>
            <person name="Yun M.H."/>
        </authorList>
    </citation>
    <scope>NUCLEOTIDE SEQUENCE</scope>
    <source>
        <strain evidence="1">20211129_DDA</strain>
        <tissue evidence="1">Liver</tissue>
    </source>
</reference>
<sequence>MEASSTQSHNGIAEDSSKRLAWNWHFSIKERKHAPCKGLRRSLELTMDALEESTARHQAVYCYWRNLRAAWGGQPWPR</sequence>
<dbReference type="AlphaFoldDB" id="A0AAV7UK53"/>
<comment type="caution">
    <text evidence="1">The sequence shown here is derived from an EMBL/GenBank/DDBJ whole genome shotgun (WGS) entry which is preliminary data.</text>
</comment>
<protein>
    <submittedName>
        <fullName evidence="1">Uncharacterized protein</fullName>
    </submittedName>
</protein>
<organism evidence="1 2">
    <name type="scientific">Pleurodeles waltl</name>
    <name type="common">Iberian ribbed newt</name>
    <dbReference type="NCBI Taxonomy" id="8319"/>
    <lineage>
        <taxon>Eukaryota</taxon>
        <taxon>Metazoa</taxon>
        <taxon>Chordata</taxon>
        <taxon>Craniata</taxon>
        <taxon>Vertebrata</taxon>
        <taxon>Euteleostomi</taxon>
        <taxon>Amphibia</taxon>
        <taxon>Batrachia</taxon>
        <taxon>Caudata</taxon>
        <taxon>Salamandroidea</taxon>
        <taxon>Salamandridae</taxon>
        <taxon>Pleurodelinae</taxon>
        <taxon>Pleurodeles</taxon>
    </lineage>
</organism>
<gene>
    <name evidence="1" type="ORF">NDU88_005943</name>
</gene>
<dbReference type="EMBL" id="JANPWB010000005">
    <property type="protein sequence ID" value="KAJ1189192.1"/>
    <property type="molecule type" value="Genomic_DNA"/>
</dbReference>
<proteinExistence type="predicted"/>
<evidence type="ECO:0000313" key="1">
    <source>
        <dbReference type="EMBL" id="KAJ1189192.1"/>
    </source>
</evidence>
<name>A0AAV7UK53_PLEWA</name>
<accession>A0AAV7UK53</accession>
<dbReference type="Proteomes" id="UP001066276">
    <property type="component" value="Chromosome 3_1"/>
</dbReference>